<accession>S2JNN2</accession>
<sequence length="365" mass="42070">MGTSTLFNEELLRITFTKIESTAQLGQCRLVCKSWKDPAAKIMFSRRLTISSEIKAIKLYRHLFSDPAKAKNITHLHFNLSDTKLPAIIKELLSLTITSSIRHLTGTVKAKKFFIVLFAIMDDPSLNLTQLKTLPEFMGEDSNVKLERFTRLKKTLEKMTLTLGMEDDEMEKRYIKQLDDCVQLTTLTLKGYLPESRRLEYILRRCPQLTKLNLVDLEFGGIRSFAGQSAKWQQKEVYAWSKKNVQQENNMEAIEIRSPCRPELLEYLDYKYPFNFSINVKGKLHMNNYGASLASGNLDRILDAVANVPYKQMSLVLSAGVKVKDLVLFMKRRDLNYDLDVQEINGREELLMSVRWEGGELDSVY</sequence>
<reference evidence="2" key="1">
    <citation type="submission" date="2013-05" db="EMBL/GenBank/DDBJ databases">
        <title>The Genome sequence of Mucor circinelloides f. circinelloides 1006PhL.</title>
        <authorList>
            <consortium name="The Broad Institute Genomics Platform"/>
            <person name="Cuomo C."/>
            <person name="Earl A."/>
            <person name="Findley K."/>
            <person name="Lee S.C."/>
            <person name="Walker B."/>
            <person name="Young S."/>
            <person name="Zeng Q."/>
            <person name="Gargeya S."/>
            <person name="Fitzgerald M."/>
            <person name="Haas B."/>
            <person name="Abouelleil A."/>
            <person name="Allen A.W."/>
            <person name="Alvarado L."/>
            <person name="Arachchi H.M."/>
            <person name="Berlin A.M."/>
            <person name="Chapman S.B."/>
            <person name="Gainer-Dewar J."/>
            <person name="Goldberg J."/>
            <person name="Griggs A."/>
            <person name="Gujja S."/>
            <person name="Hansen M."/>
            <person name="Howarth C."/>
            <person name="Imamovic A."/>
            <person name="Ireland A."/>
            <person name="Larimer J."/>
            <person name="McCowan C."/>
            <person name="Murphy C."/>
            <person name="Pearson M."/>
            <person name="Poon T.W."/>
            <person name="Priest M."/>
            <person name="Roberts A."/>
            <person name="Saif S."/>
            <person name="Shea T."/>
            <person name="Sisk P."/>
            <person name="Sykes S."/>
            <person name="Wortman J."/>
            <person name="Nusbaum C."/>
            <person name="Birren B."/>
        </authorList>
    </citation>
    <scope>NUCLEOTIDE SEQUENCE [LARGE SCALE GENOMIC DNA]</scope>
    <source>
        <strain evidence="2">1006PhL</strain>
    </source>
</reference>
<dbReference type="AlphaFoldDB" id="S2JNN2"/>
<proteinExistence type="predicted"/>
<evidence type="ECO:0000313" key="2">
    <source>
        <dbReference type="Proteomes" id="UP000014254"/>
    </source>
</evidence>
<dbReference type="Proteomes" id="UP000014254">
    <property type="component" value="Unassembled WGS sequence"/>
</dbReference>
<dbReference type="InParanoid" id="S2JNN2"/>
<organism evidence="1 2">
    <name type="scientific">Mucor circinelloides f. circinelloides (strain 1006PhL)</name>
    <name type="common">Mucormycosis agent</name>
    <name type="synonym">Calyptromyces circinelloides</name>
    <dbReference type="NCBI Taxonomy" id="1220926"/>
    <lineage>
        <taxon>Eukaryota</taxon>
        <taxon>Fungi</taxon>
        <taxon>Fungi incertae sedis</taxon>
        <taxon>Mucoromycota</taxon>
        <taxon>Mucoromycotina</taxon>
        <taxon>Mucoromycetes</taxon>
        <taxon>Mucorales</taxon>
        <taxon>Mucorineae</taxon>
        <taxon>Mucoraceae</taxon>
        <taxon>Mucor</taxon>
    </lineage>
</organism>
<keyword evidence="2" id="KW-1185">Reference proteome</keyword>
<dbReference type="EMBL" id="KE123904">
    <property type="protein sequence ID" value="EPB91906.1"/>
    <property type="molecule type" value="Genomic_DNA"/>
</dbReference>
<protein>
    <recommendedName>
        <fullName evidence="3">F-box domain-containing protein</fullName>
    </recommendedName>
</protein>
<name>S2JNN2_MUCC1</name>
<gene>
    <name evidence="1" type="ORF">HMPREF1544_01200</name>
</gene>
<dbReference type="OrthoDB" id="2220528at2759"/>
<dbReference type="VEuPathDB" id="FungiDB:HMPREF1544_01200"/>
<evidence type="ECO:0008006" key="3">
    <source>
        <dbReference type="Google" id="ProtNLM"/>
    </source>
</evidence>
<evidence type="ECO:0000313" key="1">
    <source>
        <dbReference type="EMBL" id="EPB91906.1"/>
    </source>
</evidence>